<dbReference type="SUPFAM" id="SSF103642">
    <property type="entry name" value="Sec-C motif"/>
    <property type="match status" value="1"/>
</dbReference>
<accession>A0ABS5IC51</accession>
<evidence type="ECO:0000259" key="1">
    <source>
        <dbReference type="Pfam" id="PF17775"/>
    </source>
</evidence>
<dbReference type="Pfam" id="PF02810">
    <property type="entry name" value="SEC-C"/>
    <property type="match status" value="1"/>
</dbReference>
<dbReference type="SUPFAM" id="SSF54427">
    <property type="entry name" value="NTF2-like"/>
    <property type="match status" value="1"/>
</dbReference>
<dbReference type="PANTHER" id="PTHR33747:SF1">
    <property type="entry name" value="ADENYLATE CYCLASE-ASSOCIATED CAP C-TERMINAL DOMAIN-CONTAINING PROTEIN"/>
    <property type="match status" value="1"/>
</dbReference>
<protein>
    <submittedName>
        <fullName evidence="2">SEC-C domain-containing protein</fullName>
    </submittedName>
</protein>
<dbReference type="Pfam" id="PF17775">
    <property type="entry name" value="YchJ_M-like"/>
    <property type="match status" value="1"/>
</dbReference>
<proteinExistence type="predicted"/>
<evidence type="ECO:0000313" key="2">
    <source>
        <dbReference type="EMBL" id="MBR9971333.1"/>
    </source>
</evidence>
<comment type="caution">
    <text evidence="2">The sequence shown here is derived from an EMBL/GenBank/DDBJ whole genome shotgun (WGS) entry which is preliminary data.</text>
</comment>
<reference evidence="2 3" key="1">
    <citation type="submission" date="2021-04" db="EMBL/GenBank/DDBJ databases">
        <title>Magnetospirillum sulfuroxidans sp. nov., a facultative chemolithoautotrophic sulfur-oxidizing alphaproteobacterium isolated from freshwater sediment and proposals for Paramagetospirillum gen. nov., and Magnetospirillaceae fam. nov.</title>
        <authorList>
            <person name="Koziaeva V."/>
            <person name="Geelhoed J.S."/>
            <person name="Sorokin D.Y."/>
            <person name="Grouzdev D.S."/>
        </authorList>
    </citation>
    <scope>NUCLEOTIDE SEQUENCE [LARGE SCALE GENOMIC DNA]</scope>
    <source>
        <strain evidence="2 3">J10</strain>
    </source>
</reference>
<organism evidence="2 3">
    <name type="scientific">Magnetospirillum sulfuroxidans</name>
    <dbReference type="NCBI Taxonomy" id="611300"/>
    <lineage>
        <taxon>Bacteria</taxon>
        <taxon>Pseudomonadati</taxon>
        <taxon>Pseudomonadota</taxon>
        <taxon>Alphaproteobacteria</taxon>
        <taxon>Rhodospirillales</taxon>
        <taxon>Rhodospirillaceae</taxon>
        <taxon>Magnetospirillum</taxon>
    </lineage>
</organism>
<dbReference type="RefSeq" id="WP_211547010.1">
    <property type="nucleotide sequence ID" value="NZ_JAGTUF010000004.1"/>
</dbReference>
<name>A0ABS5IC51_9PROT</name>
<dbReference type="InterPro" id="IPR004027">
    <property type="entry name" value="SEC_C_motif"/>
</dbReference>
<keyword evidence="3" id="KW-1185">Reference proteome</keyword>
<evidence type="ECO:0000313" key="3">
    <source>
        <dbReference type="Proteomes" id="UP000680714"/>
    </source>
</evidence>
<feature type="domain" description="YchJ-like middle NTF2-like" evidence="1">
    <location>
        <begin position="27"/>
        <end position="123"/>
    </location>
</feature>
<sequence>MSKCVCGSGLDVDQCCAPVISGTPAASAEALLRARYVAFCTGDLDFLAATLAPERMDDFERAEVEASAKLVKPQFVEVRRVNDRGDVAEIEYVAYFRINNQPHAHHEVGHFRQEDGTWLYVDGEVNPKTAPRQVEKVGRNDPCSCGSGQKYKKCCGA</sequence>
<dbReference type="InterPro" id="IPR048469">
    <property type="entry name" value="YchJ-like_M"/>
</dbReference>
<dbReference type="PANTHER" id="PTHR33747">
    <property type="entry name" value="UPF0225 PROTEIN SCO1677"/>
    <property type="match status" value="1"/>
</dbReference>
<gene>
    <name evidence="2" type="ORF">KEC16_06380</name>
</gene>
<dbReference type="Proteomes" id="UP000680714">
    <property type="component" value="Unassembled WGS sequence"/>
</dbReference>
<dbReference type="InterPro" id="IPR032710">
    <property type="entry name" value="NTF2-like_dom_sf"/>
</dbReference>
<dbReference type="Gene3D" id="3.10.450.50">
    <property type="match status" value="1"/>
</dbReference>
<dbReference type="EMBL" id="JAGTUF010000004">
    <property type="protein sequence ID" value="MBR9971333.1"/>
    <property type="molecule type" value="Genomic_DNA"/>
</dbReference>